<comment type="caution">
    <text evidence="2">The sequence shown here is derived from an EMBL/GenBank/DDBJ whole genome shotgun (WGS) entry which is preliminary data.</text>
</comment>
<feature type="transmembrane region" description="Helical" evidence="1">
    <location>
        <begin position="129"/>
        <end position="147"/>
    </location>
</feature>
<evidence type="ECO:0000256" key="1">
    <source>
        <dbReference type="SAM" id="Phobius"/>
    </source>
</evidence>
<sequence length="189" mass="20624">METSVKVKEIEPHVVSDYNTAKDALRIYAPTIYASVFSTSPFDSDILRKQVASSLISTYVVGHSTQDIGCVLRALAENPDLVYARLPPAESVYIDISQEIDKSSTFDNKRQLKIQTETRRKLHTNIIRYNIVFTIMLIGALAAASLYLSQESLALVSAAIGGAITHLLGERTAIRTNLAASAGHNASLE</sequence>
<keyword evidence="3" id="KW-1185">Reference proteome</keyword>
<gene>
    <name evidence="2" type="ORF">VAZ01S_004_00110</name>
</gene>
<keyword evidence="1" id="KW-0472">Membrane</keyword>
<evidence type="ECO:0000313" key="3">
    <source>
        <dbReference type="Proteomes" id="UP000016567"/>
    </source>
</evidence>
<protein>
    <submittedName>
        <fullName evidence="2">Uncharacterized protein</fullName>
    </submittedName>
</protein>
<keyword evidence="1" id="KW-1133">Transmembrane helix</keyword>
<dbReference type="EMBL" id="BATL01000004">
    <property type="protein sequence ID" value="GAD74136.1"/>
    <property type="molecule type" value="Genomic_DNA"/>
</dbReference>
<reference evidence="2 3" key="1">
    <citation type="submission" date="2013-09" db="EMBL/GenBank/DDBJ databases">
        <title>Whole genome shotgun sequence of Vibrio azureus NBRC 104587.</title>
        <authorList>
            <person name="Isaki S."/>
            <person name="Hosoyama A."/>
            <person name="Numata M."/>
            <person name="Hashimoto M."/>
            <person name="Hosoyama Y."/>
            <person name="Tsuchikane K."/>
            <person name="Noguchi M."/>
            <person name="Hirakata S."/>
            <person name="Ichikawa N."/>
            <person name="Ohji S."/>
            <person name="Yamazoe A."/>
            <person name="Fujita N."/>
        </authorList>
    </citation>
    <scope>NUCLEOTIDE SEQUENCE [LARGE SCALE GENOMIC DNA]</scope>
    <source>
        <strain evidence="2 3">NBRC 104587</strain>
    </source>
</reference>
<organism evidence="2 3">
    <name type="scientific">Vibrio azureus NBRC 104587</name>
    <dbReference type="NCBI Taxonomy" id="1219077"/>
    <lineage>
        <taxon>Bacteria</taxon>
        <taxon>Pseudomonadati</taxon>
        <taxon>Pseudomonadota</taxon>
        <taxon>Gammaproteobacteria</taxon>
        <taxon>Vibrionales</taxon>
        <taxon>Vibrionaceae</taxon>
        <taxon>Vibrio</taxon>
    </lineage>
</organism>
<dbReference type="AlphaFoldDB" id="U3A2A0"/>
<name>U3A2A0_9VIBR</name>
<feature type="transmembrane region" description="Helical" evidence="1">
    <location>
        <begin position="153"/>
        <end position="169"/>
    </location>
</feature>
<dbReference type="Proteomes" id="UP000016567">
    <property type="component" value="Unassembled WGS sequence"/>
</dbReference>
<evidence type="ECO:0000313" key="2">
    <source>
        <dbReference type="EMBL" id="GAD74136.1"/>
    </source>
</evidence>
<proteinExistence type="predicted"/>
<dbReference type="RefSeq" id="WP_021707918.1">
    <property type="nucleotide sequence ID" value="NZ_BAOB01000228.1"/>
</dbReference>
<keyword evidence="1" id="KW-0812">Transmembrane</keyword>
<dbReference type="OrthoDB" id="7016622at2"/>
<accession>U3A2A0</accession>